<sequence>MISFVKRMQAVEGRDGLLLVSLGHGFPWGDVPESGAKLWW</sequence>
<dbReference type="EMBL" id="SNXS01000002">
    <property type="protein sequence ID" value="TDP73031.1"/>
    <property type="molecule type" value="Genomic_DNA"/>
</dbReference>
<keyword evidence="3" id="KW-1185">Reference proteome</keyword>
<accession>A0A4R6QT46</accession>
<dbReference type="Pfam" id="PF07364">
    <property type="entry name" value="DUF1485"/>
    <property type="match status" value="1"/>
</dbReference>
<evidence type="ECO:0000259" key="1">
    <source>
        <dbReference type="Pfam" id="PF07364"/>
    </source>
</evidence>
<proteinExistence type="predicted"/>
<dbReference type="InParanoid" id="A0A4R6QT46"/>
<gene>
    <name evidence="2" type="ORF">DES47_102777</name>
</gene>
<dbReference type="AlphaFoldDB" id="A0A4R6QT46"/>
<organism evidence="2 3">
    <name type="scientific">Roseateles toxinivorans</name>
    <dbReference type="NCBI Taxonomy" id="270368"/>
    <lineage>
        <taxon>Bacteria</taxon>
        <taxon>Pseudomonadati</taxon>
        <taxon>Pseudomonadota</taxon>
        <taxon>Betaproteobacteria</taxon>
        <taxon>Burkholderiales</taxon>
        <taxon>Sphaerotilaceae</taxon>
        <taxon>Roseateles</taxon>
    </lineage>
</organism>
<comment type="caution">
    <text evidence="2">The sequence shown here is derived from an EMBL/GenBank/DDBJ whole genome shotgun (WGS) entry which is preliminary data.</text>
</comment>
<evidence type="ECO:0000313" key="2">
    <source>
        <dbReference type="EMBL" id="TDP73031.1"/>
    </source>
</evidence>
<dbReference type="Proteomes" id="UP000295361">
    <property type="component" value="Unassembled WGS sequence"/>
</dbReference>
<evidence type="ECO:0000313" key="3">
    <source>
        <dbReference type="Proteomes" id="UP000295361"/>
    </source>
</evidence>
<feature type="domain" description="Microcystin LR degradation protein MlrC N-terminal" evidence="1">
    <location>
        <begin position="1"/>
        <end position="39"/>
    </location>
</feature>
<dbReference type="RefSeq" id="WP_243748237.1">
    <property type="nucleotide sequence ID" value="NZ_SNXS01000002.1"/>
</dbReference>
<protein>
    <submittedName>
        <fullName evidence="2">Metallopeptidase family M81</fullName>
    </submittedName>
</protein>
<reference evidence="2 3" key="1">
    <citation type="submission" date="2019-03" db="EMBL/GenBank/DDBJ databases">
        <title>Genomic Encyclopedia of Type Strains, Phase IV (KMG-IV): sequencing the most valuable type-strain genomes for metagenomic binning, comparative biology and taxonomic classification.</title>
        <authorList>
            <person name="Goeker M."/>
        </authorList>
    </citation>
    <scope>NUCLEOTIDE SEQUENCE [LARGE SCALE GENOMIC DNA]</scope>
    <source>
        <strain evidence="2 3">DSM 16998</strain>
    </source>
</reference>
<name>A0A4R6QT46_9BURK</name>
<dbReference type="InterPro" id="IPR015995">
    <property type="entry name" value="MlrC_N"/>
</dbReference>